<gene>
    <name evidence="1" type="ORF">H8R91_11690</name>
</gene>
<dbReference type="InterPro" id="IPR058532">
    <property type="entry name" value="YjbR/MT2646/Rv2570-like"/>
</dbReference>
<dbReference type="RefSeq" id="WP_186936376.1">
    <property type="nucleotide sequence ID" value="NZ_JACOPS010000007.1"/>
</dbReference>
<sequence>MNRNEFINYVQTAYGVKGDNPWQKDPESTVFRHIGNRKWFALVMRVKKHCIGVDSDEYIDIVNFKCDKVMVGSALGNNGFYPAYHMNKENWITAALDGSASEENIKFFLDISFELTAPKIKQYQKNCNP</sequence>
<keyword evidence="2" id="KW-1185">Reference proteome</keyword>
<name>A0ABR7HNV5_9FIRM</name>
<evidence type="ECO:0000313" key="2">
    <source>
        <dbReference type="Proteomes" id="UP000636755"/>
    </source>
</evidence>
<comment type="caution">
    <text evidence="1">The sequence shown here is derived from an EMBL/GenBank/DDBJ whole genome shotgun (WGS) entry which is preliminary data.</text>
</comment>
<proteinExistence type="predicted"/>
<dbReference type="Pfam" id="PF04237">
    <property type="entry name" value="YjbR"/>
    <property type="match status" value="1"/>
</dbReference>
<evidence type="ECO:0000313" key="1">
    <source>
        <dbReference type="EMBL" id="MBC5729172.1"/>
    </source>
</evidence>
<dbReference type="PANTHER" id="PTHR35145">
    <property type="entry name" value="CYTOPLASMIC PROTEIN-RELATED"/>
    <property type="match status" value="1"/>
</dbReference>
<dbReference type="SUPFAM" id="SSF142906">
    <property type="entry name" value="YjbR-like"/>
    <property type="match status" value="1"/>
</dbReference>
<dbReference type="EMBL" id="JACOPS010000007">
    <property type="protein sequence ID" value="MBC5729172.1"/>
    <property type="molecule type" value="Genomic_DNA"/>
</dbReference>
<dbReference type="InterPro" id="IPR038056">
    <property type="entry name" value="YjbR-like_sf"/>
</dbReference>
<organism evidence="1 2">
    <name type="scientific">Ruminococcus intestinalis</name>
    <dbReference type="NCBI Taxonomy" id="2763066"/>
    <lineage>
        <taxon>Bacteria</taxon>
        <taxon>Bacillati</taxon>
        <taxon>Bacillota</taxon>
        <taxon>Clostridia</taxon>
        <taxon>Eubacteriales</taxon>
        <taxon>Oscillospiraceae</taxon>
        <taxon>Ruminococcus</taxon>
    </lineage>
</organism>
<reference evidence="1 2" key="1">
    <citation type="submission" date="2020-08" db="EMBL/GenBank/DDBJ databases">
        <title>Genome public.</title>
        <authorList>
            <person name="Liu C."/>
            <person name="Sun Q."/>
        </authorList>
    </citation>
    <scope>NUCLEOTIDE SEQUENCE [LARGE SCALE GENOMIC DNA]</scope>
    <source>
        <strain evidence="1 2">NSJ-71</strain>
    </source>
</reference>
<dbReference type="GO" id="GO:0003677">
    <property type="term" value="F:DNA binding"/>
    <property type="evidence" value="ECO:0007669"/>
    <property type="project" value="UniProtKB-KW"/>
</dbReference>
<dbReference type="PANTHER" id="PTHR35145:SF1">
    <property type="entry name" value="CYTOPLASMIC PROTEIN"/>
    <property type="match status" value="1"/>
</dbReference>
<protein>
    <submittedName>
        <fullName evidence="1">MmcQ/YjbR family DNA-binding protein</fullName>
    </submittedName>
</protein>
<dbReference type="Proteomes" id="UP000636755">
    <property type="component" value="Unassembled WGS sequence"/>
</dbReference>
<accession>A0ABR7HNV5</accession>
<dbReference type="InterPro" id="IPR007351">
    <property type="entry name" value="YjbR"/>
</dbReference>
<dbReference type="Gene3D" id="3.90.1150.30">
    <property type="match status" value="1"/>
</dbReference>
<keyword evidence="1" id="KW-0238">DNA-binding</keyword>